<gene>
    <name evidence="3" type="ORF">NDU88_002181</name>
</gene>
<name>A0AAV7VCK9_PLEWA</name>
<evidence type="ECO:0000313" key="4">
    <source>
        <dbReference type="Proteomes" id="UP001066276"/>
    </source>
</evidence>
<reference evidence="3" key="1">
    <citation type="journal article" date="2022" name="bioRxiv">
        <title>Sequencing and chromosome-scale assembly of the giantPleurodeles waltlgenome.</title>
        <authorList>
            <person name="Brown T."/>
            <person name="Elewa A."/>
            <person name="Iarovenko S."/>
            <person name="Subramanian E."/>
            <person name="Araus A.J."/>
            <person name="Petzold A."/>
            <person name="Susuki M."/>
            <person name="Suzuki K.-i.T."/>
            <person name="Hayashi T."/>
            <person name="Toyoda A."/>
            <person name="Oliveira C."/>
            <person name="Osipova E."/>
            <person name="Leigh N.D."/>
            <person name="Simon A."/>
            <person name="Yun M.H."/>
        </authorList>
    </citation>
    <scope>NUCLEOTIDE SEQUENCE</scope>
    <source>
        <strain evidence="3">20211129_DDA</strain>
        <tissue evidence="3">Liver</tissue>
    </source>
</reference>
<feature type="compositionally biased region" description="Low complexity" evidence="1">
    <location>
        <begin position="349"/>
        <end position="359"/>
    </location>
</feature>
<feature type="compositionally biased region" description="Low complexity" evidence="1">
    <location>
        <begin position="287"/>
        <end position="305"/>
    </location>
</feature>
<evidence type="ECO:0000313" key="3">
    <source>
        <dbReference type="EMBL" id="KAJ1198340.1"/>
    </source>
</evidence>
<dbReference type="SUPFAM" id="SSF49899">
    <property type="entry name" value="Concanavalin A-like lectins/glucanases"/>
    <property type="match status" value="1"/>
</dbReference>
<feature type="non-terminal residue" evidence="3">
    <location>
        <position position="1"/>
    </location>
</feature>
<feature type="domain" description="Pentraxin (PTX)" evidence="2">
    <location>
        <begin position="1"/>
        <end position="204"/>
    </location>
</feature>
<dbReference type="InterPro" id="IPR001759">
    <property type="entry name" value="PTX_dom"/>
</dbReference>
<dbReference type="EMBL" id="JANPWB010000003">
    <property type="protein sequence ID" value="KAJ1198340.1"/>
    <property type="molecule type" value="Genomic_DNA"/>
</dbReference>
<evidence type="ECO:0000256" key="1">
    <source>
        <dbReference type="SAM" id="MobiDB-lite"/>
    </source>
</evidence>
<dbReference type="InterPro" id="IPR013320">
    <property type="entry name" value="ConA-like_dom_sf"/>
</dbReference>
<feature type="region of interest" description="Disordered" evidence="1">
    <location>
        <begin position="284"/>
        <end position="359"/>
    </location>
</feature>
<dbReference type="Proteomes" id="UP001066276">
    <property type="component" value="Chromosome 2_1"/>
</dbReference>
<organism evidence="3 4">
    <name type="scientific">Pleurodeles waltl</name>
    <name type="common">Iberian ribbed newt</name>
    <dbReference type="NCBI Taxonomy" id="8319"/>
    <lineage>
        <taxon>Eukaryota</taxon>
        <taxon>Metazoa</taxon>
        <taxon>Chordata</taxon>
        <taxon>Craniata</taxon>
        <taxon>Vertebrata</taxon>
        <taxon>Euteleostomi</taxon>
        <taxon>Amphibia</taxon>
        <taxon>Batrachia</taxon>
        <taxon>Caudata</taxon>
        <taxon>Salamandroidea</taxon>
        <taxon>Salamandridae</taxon>
        <taxon>Pleurodelinae</taxon>
        <taxon>Pleurodeles</taxon>
    </lineage>
</organism>
<proteinExistence type="predicted"/>
<protein>
    <recommendedName>
        <fullName evidence="2">Pentraxin (PTX) domain-containing protein</fullName>
    </recommendedName>
</protein>
<sequence length="465" mass="51266">VDSLKGHKLVYNGSTDEYAYLKITNWREIPEFTVCIDLYRTIDSANWTVFSYDASETKGVDFVLAGTHNNLSLHHFGNYSSFGSDLPINIWHSVCCTWTGTEMDVFINGSLKFREHFPLRFLSGDGTLVLGFNHTNLGKTPNGSNNIYLHTSTVFRGSLYYFQMWNKTRLPNVLNYCSEGNVIRWDATFWKFHRTPPVEDQSLRCANYTIQSTSGPTATTVLQTTAGHISPSTRRTTADLYTSRPVDTTVNAGEPGTFTAGFLTSTSGLMPTATTQPVVDTNTTSKLTSTAQHTATPTPTLATQPNGATEPSSQTNVPFSSETSTKESQFTTKDPNTILTTPSTHVKETSPPSQSSTTPNTVVFTTLEANSNGTGWTSSPRVNTKPQTMFTSLATKSLPASLSTTEATTKVTFYTIKMTMTVESRDGLRPTRNILLYLTKRMLSDAFANTDMFVLQLTVSEDRES</sequence>
<dbReference type="Pfam" id="PF13385">
    <property type="entry name" value="Laminin_G_3"/>
    <property type="match status" value="1"/>
</dbReference>
<evidence type="ECO:0000259" key="2">
    <source>
        <dbReference type="SMART" id="SM00159"/>
    </source>
</evidence>
<feature type="non-terminal residue" evidence="3">
    <location>
        <position position="465"/>
    </location>
</feature>
<dbReference type="AlphaFoldDB" id="A0AAV7VCK9"/>
<keyword evidence="4" id="KW-1185">Reference proteome</keyword>
<comment type="caution">
    <text evidence="3">The sequence shown here is derived from an EMBL/GenBank/DDBJ whole genome shotgun (WGS) entry which is preliminary data.</text>
</comment>
<accession>A0AAV7VCK9</accession>
<dbReference type="Gene3D" id="2.60.120.200">
    <property type="match status" value="1"/>
</dbReference>
<dbReference type="SMART" id="SM00159">
    <property type="entry name" value="PTX"/>
    <property type="match status" value="1"/>
</dbReference>
<feature type="compositionally biased region" description="Polar residues" evidence="1">
    <location>
        <begin position="306"/>
        <end position="344"/>
    </location>
</feature>